<dbReference type="OMA" id="HTSFNIT"/>
<dbReference type="EMBL" id="KK852654">
    <property type="protein sequence ID" value="KDR19340.1"/>
    <property type="molecule type" value="Genomic_DNA"/>
</dbReference>
<proteinExistence type="predicted"/>
<dbReference type="Gene3D" id="3.30.420.10">
    <property type="entry name" value="Ribonuclease H-like superfamily/Ribonuclease H"/>
    <property type="match status" value="1"/>
</dbReference>
<protein>
    <recommendedName>
        <fullName evidence="1">Tc1-like transposase DDE domain-containing protein</fullName>
    </recommendedName>
</protein>
<accession>A0A067R7B0</accession>
<dbReference type="InParanoid" id="A0A067R7B0"/>
<feature type="domain" description="Tc1-like transposase DDE" evidence="1">
    <location>
        <begin position="36"/>
        <end position="77"/>
    </location>
</feature>
<dbReference type="PANTHER" id="PTHR33939">
    <property type="entry name" value="PROTEIN CBG22215"/>
    <property type="match status" value="1"/>
</dbReference>
<dbReference type="AlphaFoldDB" id="A0A067R7B0"/>
<evidence type="ECO:0000313" key="2">
    <source>
        <dbReference type="EMBL" id="KDR19340.1"/>
    </source>
</evidence>
<name>A0A067R7B0_ZOONE</name>
<evidence type="ECO:0000313" key="3">
    <source>
        <dbReference type="Proteomes" id="UP000027135"/>
    </source>
</evidence>
<sequence>MKVCLLERNIPFSDNVLKAQLYDLIILNKSKHKYYVNDQILVDKERTVLRLPPYYPDLNPIELIWVDVKQWVASKNTTFKIEDVEYLCRQRFEEIGQEEWDSLCQHVQKPEQIYYEQEGII</sequence>
<dbReference type="GO" id="GO:0003676">
    <property type="term" value="F:nucleic acid binding"/>
    <property type="evidence" value="ECO:0007669"/>
    <property type="project" value="InterPro"/>
</dbReference>
<evidence type="ECO:0000259" key="1">
    <source>
        <dbReference type="Pfam" id="PF13358"/>
    </source>
</evidence>
<dbReference type="InterPro" id="IPR036397">
    <property type="entry name" value="RNaseH_sf"/>
</dbReference>
<gene>
    <name evidence="2" type="ORF">L798_06847</name>
</gene>
<dbReference type="Pfam" id="PF13358">
    <property type="entry name" value="DDE_3"/>
    <property type="match status" value="1"/>
</dbReference>
<organism evidence="2 3">
    <name type="scientific">Zootermopsis nevadensis</name>
    <name type="common">Dampwood termite</name>
    <dbReference type="NCBI Taxonomy" id="136037"/>
    <lineage>
        <taxon>Eukaryota</taxon>
        <taxon>Metazoa</taxon>
        <taxon>Ecdysozoa</taxon>
        <taxon>Arthropoda</taxon>
        <taxon>Hexapoda</taxon>
        <taxon>Insecta</taxon>
        <taxon>Pterygota</taxon>
        <taxon>Neoptera</taxon>
        <taxon>Polyneoptera</taxon>
        <taxon>Dictyoptera</taxon>
        <taxon>Blattodea</taxon>
        <taxon>Blattoidea</taxon>
        <taxon>Termitoidae</taxon>
        <taxon>Termopsidae</taxon>
        <taxon>Zootermopsis</taxon>
    </lineage>
</organism>
<reference evidence="2 3" key="1">
    <citation type="journal article" date="2014" name="Nat. Commun.">
        <title>Molecular traces of alternative social organization in a termite genome.</title>
        <authorList>
            <person name="Terrapon N."/>
            <person name="Li C."/>
            <person name="Robertson H.M."/>
            <person name="Ji L."/>
            <person name="Meng X."/>
            <person name="Booth W."/>
            <person name="Chen Z."/>
            <person name="Childers C.P."/>
            <person name="Glastad K.M."/>
            <person name="Gokhale K."/>
            <person name="Gowin J."/>
            <person name="Gronenberg W."/>
            <person name="Hermansen R.A."/>
            <person name="Hu H."/>
            <person name="Hunt B.G."/>
            <person name="Huylmans A.K."/>
            <person name="Khalil S.M."/>
            <person name="Mitchell R.D."/>
            <person name="Munoz-Torres M.C."/>
            <person name="Mustard J.A."/>
            <person name="Pan H."/>
            <person name="Reese J.T."/>
            <person name="Scharf M.E."/>
            <person name="Sun F."/>
            <person name="Vogel H."/>
            <person name="Xiao J."/>
            <person name="Yang W."/>
            <person name="Yang Z."/>
            <person name="Yang Z."/>
            <person name="Zhou J."/>
            <person name="Zhu J."/>
            <person name="Brent C.S."/>
            <person name="Elsik C.G."/>
            <person name="Goodisman M.A."/>
            <person name="Liberles D.A."/>
            <person name="Roe R.M."/>
            <person name="Vargo E.L."/>
            <person name="Vilcinskas A."/>
            <person name="Wang J."/>
            <person name="Bornberg-Bauer E."/>
            <person name="Korb J."/>
            <person name="Zhang G."/>
            <person name="Liebig J."/>
        </authorList>
    </citation>
    <scope>NUCLEOTIDE SEQUENCE [LARGE SCALE GENOMIC DNA]</scope>
    <source>
        <tissue evidence="2">Whole organism</tissue>
    </source>
</reference>
<dbReference type="PANTHER" id="PTHR33939:SF1">
    <property type="entry name" value="DUF4371 DOMAIN-CONTAINING PROTEIN"/>
    <property type="match status" value="1"/>
</dbReference>
<keyword evidence="3" id="KW-1185">Reference proteome</keyword>
<dbReference type="InterPro" id="IPR038717">
    <property type="entry name" value="Tc1-like_DDE_dom"/>
</dbReference>
<dbReference type="Proteomes" id="UP000027135">
    <property type="component" value="Unassembled WGS sequence"/>
</dbReference>